<dbReference type="GO" id="GO:0005730">
    <property type="term" value="C:nucleolus"/>
    <property type="evidence" value="ECO:0007669"/>
    <property type="project" value="TreeGrafter"/>
</dbReference>
<evidence type="ECO:0000313" key="4">
    <source>
        <dbReference type="EMBL" id="KAE8236964.1"/>
    </source>
</evidence>
<dbReference type="AlphaFoldDB" id="A0A177TE29"/>
<evidence type="ECO:0000313" key="5">
    <source>
        <dbReference type="Proteomes" id="UP000077521"/>
    </source>
</evidence>
<dbReference type="Proteomes" id="UP000077521">
    <property type="component" value="Unassembled WGS sequence"/>
</dbReference>
<evidence type="ECO:0000256" key="2">
    <source>
        <dbReference type="ARBA" id="ARBA00022694"/>
    </source>
</evidence>
<dbReference type="GO" id="GO:0000172">
    <property type="term" value="C:ribonuclease MRP complex"/>
    <property type="evidence" value="ECO:0007669"/>
    <property type="project" value="TreeGrafter"/>
</dbReference>
<accession>A0A177TE29</accession>
<reference evidence="4" key="2">
    <citation type="journal article" date="2019" name="IMA Fungus">
        <title>Genome sequencing and comparison of five Tilletia species to identify candidate genes for the detection of regulated species infecting wheat.</title>
        <authorList>
            <person name="Nguyen H.D.T."/>
            <person name="Sultana T."/>
            <person name="Kesanakurti P."/>
            <person name="Hambleton S."/>
        </authorList>
    </citation>
    <scope>NUCLEOTIDE SEQUENCE</scope>
    <source>
        <strain evidence="4">DAOMC 236416</strain>
    </source>
</reference>
<dbReference type="PANTHER" id="PTHR15441">
    <property type="entry name" value="RIBONUCLEASE P PROTEIN SUBUNIT P14"/>
    <property type="match status" value="1"/>
</dbReference>
<evidence type="ECO:0000256" key="1">
    <source>
        <dbReference type="ARBA" id="ARBA00010800"/>
    </source>
</evidence>
<comment type="similarity">
    <text evidence="1">Belongs to the eukaryotic/archaeal RNase P protein component 2 family.</text>
</comment>
<proteinExistence type="inferred from homology"/>
<organism evidence="4 5">
    <name type="scientific">Tilletia indica</name>
    <dbReference type="NCBI Taxonomy" id="43049"/>
    <lineage>
        <taxon>Eukaryota</taxon>
        <taxon>Fungi</taxon>
        <taxon>Dikarya</taxon>
        <taxon>Basidiomycota</taxon>
        <taxon>Ustilaginomycotina</taxon>
        <taxon>Exobasidiomycetes</taxon>
        <taxon>Tilletiales</taxon>
        <taxon>Tilletiaceae</taxon>
        <taxon>Tilletia</taxon>
    </lineage>
</organism>
<reference evidence="4" key="1">
    <citation type="submission" date="2016-04" db="EMBL/GenBank/DDBJ databases">
        <authorList>
            <person name="Nguyen H.D."/>
            <person name="Samba Siva P."/>
            <person name="Cullis J."/>
            <person name="Levesque C.A."/>
            <person name="Hambleton S."/>
        </authorList>
    </citation>
    <scope>NUCLEOTIDE SEQUENCE</scope>
    <source>
        <strain evidence="4">DAOMC 236416</strain>
    </source>
</reference>
<dbReference type="Pfam" id="PF01900">
    <property type="entry name" value="RNase_P_Rpp14"/>
    <property type="match status" value="1"/>
</dbReference>
<dbReference type="GO" id="GO:0033204">
    <property type="term" value="F:ribonuclease P RNA binding"/>
    <property type="evidence" value="ECO:0007669"/>
    <property type="project" value="TreeGrafter"/>
</dbReference>
<sequence>MVRFKNRWLLVTFSFDPLPPSSSTSSTPTLTASDITKLLRSSLQNNFGDLGSGVHGGSIQCKYYSPALRTAIIRSARESLKYVWAAVTLITESRGRRLRTRVIHVGGTIKKVQLKAMGLDRAAINNLQKLMVEPDPPSTTTTISSSLPSSATQLPPITSLASLSALAVDEEEEDAGVQIAIDEV</sequence>
<dbReference type="GO" id="GO:0030681">
    <property type="term" value="C:multimeric ribonuclease P complex"/>
    <property type="evidence" value="ECO:0007669"/>
    <property type="project" value="TreeGrafter"/>
</dbReference>
<gene>
    <name evidence="4" type="ORF">A4X13_0g8969</name>
</gene>
<feature type="compositionally biased region" description="Low complexity" evidence="3">
    <location>
        <begin position="138"/>
        <end position="152"/>
    </location>
</feature>
<protein>
    <submittedName>
        <fullName evidence="4">Uncharacterized protein</fullName>
    </submittedName>
</protein>
<dbReference type="PANTHER" id="PTHR15441:SF2">
    <property type="entry name" value="RIBONUCLEASE P_MRP PROTEIN SUBUNIT POP5"/>
    <property type="match status" value="1"/>
</dbReference>
<feature type="region of interest" description="Disordered" evidence="3">
    <location>
        <begin position="133"/>
        <end position="152"/>
    </location>
</feature>
<keyword evidence="5" id="KW-1185">Reference proteome</keyword>
<dbReference type="InterPro" id="IPR002759">
    <property type="entry name" value="Pop5/Rpp14/Rnp2-like"/>
</dbReference>
<dbReference type="InterPro" id="IPR038085">
    <property type="entry name" value="Rnp2-like_sf"/>
</dbReference>
<dbReference type="Gene3D" id="3.30.70.3250">
    <property type="entry name" value="Ribonuclease P, Pop5 subunit"/>
    <property type="match status" value="1"/>
</dbReference>
<dbReference type="EMBL" id="LWDF02001987">
    <property type="protein sequence ID" value="KAE8236964.1"/>
    <property type="molecule type" value="Genomic_DNA"/>
</dbReference>
<dbReference type="OrthoDB" id="24745at2759"/>
<evidence type="ECO:0000256" key="3">
    <source>
        <dbReference type="SAM" id="MobiDB-lite"/>
    </source>
</evidence>
<dbReference type="SUPFAM" id="SSF160350">
    <property type="entry name" value="Rnp2-like"/>
    <property type="match status" value="1"/>
</dbReference>
<keyword evidence="2" id="KW-0819">tRNA processing</keyword>
<comment type="caution">
    <text evidence="4">The sequence shown here is derived from an EMBL/GenBank/DDBJ whole genome shotgun (WGS) entry which is preliminary data.</text>
</comment>
<dbReference type="GO" id="GO:0001682">
    <property type="term" value="P:tRNA 5'-leader removal"/>
    <property type="evidence" value="ECO:0007669"/>
    <property type="project" value="InterPro"/>
</dbReference>
<name>A0A177TE29_9BASI</name>